<feature type="region of interest" description="Disordered" evidence="1">
    <location>
        <begin position="188"/>
        <end position="209"/>
    </location>
</feature>
<keyword evidence="4" id="KW-1185">Reference proteome</keyword>
<proteinExistence type="predicted"/>
<organism evidence="3 4">
    <name type="scientific">Symbiochloris irregularis</name>
    <dbReference type="NCBI Taxonomy" id="706552"/>
    <lineage>
        <taxon>Eukaryota</taxon>
        <taxon>Viridiplantae</taxon>
        <taxon>Chlorophyta</taxon>
        <taxon>core chlorophytes</taxon>
        <taxon>Trebouxiophyceae</taxon>
        <taxon>Trebouxiales</taxon>
        <taxon>Trebouxiaceae</taxon>
        <taxon>Symbiochloris</taxon>
    </lineage>
</organism>
<gene>
    <name evidence="3" type="ORF">WJX73_003750</name>
</gene>
<comment type="caution">
    <text evidence="3">The sequence shown here is derived from an EMBL/GenBank/DDBJ whole genome shotgun (WGS) entry which is preliminary data.</text>
</comment>
<accession>A0AAW1PZB2</accession>
<reference evidence="3 4" key="1">
    <citation type="journal article" date="2024" name="Nat. Commun.">
        <title>Phylogenomics reveals the evolutionary origins of lichenization in chlorophyte algae.</title>
        <authorList>
            <person name="Puginier C."/>
            <person name="Libourel C."/>
            <person name="Otte J."/>
            <person name="Skaloud P."/>
            <person name="Haon M."/>
            <person name="Grisel S."/>
            <person name="Petersen M."/>
            <person name="Berrin J.G."/>
            <person name="Delaux P.M."/>
            <person name="Dal Grande F."/>
            <person name="Keller J."/>
        </authorList>
    </citation>
    <scope>NUCLEOTIDE SEQUENCE [LARGE SCALE GENOMIC DNA]</scope>
    <source>
        <strain evidence="3 4">SAG 2036</strain>
    </source>
</reference>
<dbReference type="Pfam" id="PF00646">
    <property type="entry name" value="F-box"/>
    <property type="match status" value="1"/>
</dbReference>
<sequence length="209" mass="23325">MDLIVCPTCKQSLPPPIERLWQEWFDVFTHLDFISKVRCQSVCKAWNGLLRQPAAGVWGTVVLGSEGKLGRWSEANRTTPSLEFDSALQRWIQPRSVGIIGLLIEFEGWTTILREREGQRTFFECYLGYFQDLPWELTFKVGHLPGLLGAPNNNGSGLWDVSGELGRRLVCLHMRCTMGSSDYALLAKQDPGPSQTPGPAELSEVSLSG</sequence>
<dbReference type="InterPro" id="IPR036047">
    <property type="entry name" value="F-box-like_dom_sf"/>
</dbReference>
<evidence type="ECO:0000313" key="4">
    <source>
        <dbReference type="Proteomes" id="UP001465755"/>
    </source>
</evidence>
<dbReference type="AlphaFoldDB" id="A0AAW1PZB2"/>
<name>A0AAW1PZB2_9CHLO</name>
<dbReference type="Proteomes" id="UP001465755">
    <property type="component" value="Unassembled WGS sequence"/>
</dbReference>
<dbReference type="EMBL" id="JALJOQ010000001">
    <property type="protein sequence ID" value="KAK9814975.1"/>
    <property type="molecule type" value="Genomic_DNA"/>
</dbReference>
<dbReference type="SUPFAM" id="SSF81383">
    <property type="entry name" value="F-box domain"/>
    <property type="match status" value="1"/>
</dbReference>
<dbReference type="InterPro" id="IPR001810">
    <property type="entry name" value="F-box_dom"/>
</dbReference>
<evidence type="ECO:0000256" key="1">
    <source>
        <dbReference type="SAM" id="MobiDB-lite"/>
    </source>
</evidence>
<evidence type="ECO:0000259" key="2">
    <source>
        <dbReference type="Pfam" id="PF00646"/>
    </source>
</evidence>
<evidence type="ECO:0000313" key="3">
    <source>
        <dbReference type="EMBL" id="KAK9814975.1"/>
    </source>
</evidence>
<feature type="domain" description="F-box" evidence="2">
    <location>
        <begin position="25"/>
        <end position="52"/>
    </location>
</feature>
<protein>
    <recommendedName>
        <fullName evidence="2">F-box domain-containing protein</fullName>
    </recommendedName>
</protein>